<keyword evidence="1" id="KW-0812">Transmembrane</keyword>
<dbReference type="EMBL" id="FQVA01000002">
    <property type="protein sequence ID" value="SHF50765.1"/>
    <property type="molecule type" value="Genomic_DNA"/>
</dbReference>
<feature type="transmembrane region" description="Helical" evidence="1">
    <location>
        <begin position="6"/>
        <end position="24"/>
    </location>
</feature>
<dbReference type="AlphaFoldDB" id="A0A1M5C7R4"/>
<feature type="transmembrane region" description="Helical" evidence="1">
    <location>
        <begin position="70"/>
        <end position="93"/>
    </location>
</feature>
<proteinExistence type="predicted"/>
<evidence type="ECO:0000313" key="3">
    <source>
        <dbReference type="Proteomes" id="UP000184170"/>
    </source>
</evidence>
<protein>
    <submittedName>
        <fullName evidence="2">Uncharacterized protein</fullName>
    </submittedName>
</protein>
<organism evidence="2 3">
    <name type="scientific">Microbulbifer donghaiensis</name>
    <dbReference type="NCBI Taxonomy" id="494016"/>
    <lineage>
        <taxon>Bacteria</taxon>
        <taxon>Pseudomonadati</taxon>
        <taxon>Pseudomonadota</taxon>
        <taxon>Gammaproteobacteria</taxon>
        <taxon>Cellvibrionales</taxon>
        <taxon>Microbulbiferaceae</taxon>
        <taxon>Microbulbifer</taxon>
    </lineage>
</organism>
<evidence type="ECO:0000256" key="1">
    <source>
        <dbReference type="SAM" id="Phobius"/>
    </source>
</evidence>
<dbReference type="Proteomes" id="UP000184170">
    <property type="component" value="Unassembled WGS sequence"/>
</dbReference>
<name>A0A1M5C7R4_9GAMM</name>
<sequence>MNAFEVVILPIMLIGFAAAFFIQFRLHKHVSREKILQIQDVRALWKNSIPPKEVLNDEGLRLYRYFQIGIGVFVVGCFLMVAGGFAGGLSTLFK</sequence>
<keyword evidence="1" id="KW-0472">Membrane</keyword>
<accession>A0A1M5C7R4</accession>
<evidence type="ECO:0000313" key="2">
    <source>
        <dbReference type="EMBL" id="SHF50765.1"/>
    </source>
</evidence>
<reference evidence="3" key="1">
    <citation type="submission" date="2016-11" db="EMBL/GenBank/DDBJ databases">
        <authorList>
            <person name="Varghese N."/>
            <person name="Submissions S."/>
        </authorList>
    </citation>
    <scope>NUCLEOTIDE SEQUENCE [LARGE SCALE GENOMIC DNA]</scope>
    <source>
        <strain evidence="3">CGMCC 1.7063</strain>
    </source>
</reference>
<keyword evidence="1" id="KW-1133">Transmembrane helix</keyword>
<dbReference type="OrthoDB" id="9855595at2"/>
<keyword evidence="3" id="KW-1185">Reference proteome</keyword>
<dbReference type="RefSeq" id="WP_073274854.1">
    <property type="nucleotide sequence ID" value="NZ_FQVA01000002.1"/>
</dbReference>
<gene>
    <name evidence="2" type="ORF">SAMN04487965_2092</name>
</gene>